<evidence type="ECO:0000256" key="2">
    <source>
        <dbReference type="SAM" id="Phobius"/>
    </source>
</evidence>
<feature type="compositionally biased region" description="Basic and acidic residues" evidence="1">
    <location>
        <begin position="299"/>
        <end position="314"/>
    </location>
</feature>
<dbReference type="Proteomes" id="UP000306050">
    <property type="component" value="Chromosome SGRAM_8"/>
</dbReference>
<feature type="compositionally biased region" description="Low complexity" evidence="1">
    <location>
        <begin position="627"/>
        <end position="654"/>
    </location>
</feature>
<protein>
    <submittedName>
        <fullName evidence="3">Uncharacterized protein</fullName>
    </submittedName>
</protein>
<feature type="region of interest" description="Disordered" evidence="1">
    <location>
        <begin position="1002"/>
        <end position="1152"/>
    </location>
</feature>
<feature type="compositionally biased region" description="Low complexity" evidence="1">
    <location>
        <begin position="1050"/>
        <end position="1072"/>
    </location>
</feature>
<feature type="compositionally biased region" description="Low complexity" evidence="1">
    <location>
        <begin position="1101"/>
        <end position="1118"/>
    </location>
</feature>
<feature type="region of interest" description="Disordered" evidence="1">
    <location>
        <begin position="611"/>
        <end position="660"/>
    </location>
</feature>
<keyword evidence="2" id="KW-1133">Transmembrane helix</keyword>
<dbReference type="GeneID" id="40728702"/>
<feature type="compositionally biased region" description="Basic and acidic residues" evidence="1">
    <location>
        <begin position="938"/>
        <end position="956"/>
    </location>
</feature>
<organism evidence="3 4">
    <name type="scientific">Sporisorium graminicola</name>
    <dbReference type="NCBI Taxonomy" id="280036"/>
    <lineage>
        <taxon>Eukaryota</taxon>
        <taxon>Fungi</taxon>
        <taxon>Dikarya</taxon>
        <taxon>Basidiomycota</taxon>
        <taxon>Ustilaginomycotina</taxon>
        <taxon>Ustilaginomycetes</taxon>
        <taxon>Ustilaginales</taxon>
        <taxon>Ustilaginaceae</taxon>
        <taxon>Sporisorium</taxon>
    </lineage>
</organism>
<feature type="compositionally biased region" description="Low complexity" evidence="1">
    <location>
        <begin position="880"/>
        <end position="894"/>
    </location>
</feature>
<evidence type="ECO:0000256" key="1">
    <source>
        <dbReference type="SAM" id="MobiDB-lite"/>
    </source>
</evidence>
<sequence>MEPLLVAASAAADAQPIALSSSSASSNIRSWLPAKAQLSMKSRLFSKNVLRSKDVWAAGATPTYGSMVVYALLFVGACSLVYLLLFKPSNATNGKPLWQLSTMLADDATINRLDNQLDSDEYEDEEGSSRSSGFLANSKERLALRKMLGRNDHTLTRRSSIVRITSSDPTSSLCDHPMQVDLEPPTRRSFWPAPASANTPPSDSSTPNSPIIPSPVLAATNLRSSSGSPTPTASRRRKESGRLHTASPSRSPLGSGATRSRSADARSPLSRQAARNKRNSTSSLGATDGASSKSLPTAGKHDAGTEHFDEHDQMRPGTPSMESEASSASAALGHSSAFAQYDHGPFNSSACSSPTSSTFSISRAPSILNRRPQTFRTASLREIDISYSLMQRKESLPFFSGDHNPALVQQQQQQQQEELLQAANGIFLPPLGASSPAPPPYQPNTPTEPAPSWSRTTRTRSIKLVEPDWRPHFESHIRARERLETAMRFAALHGYSSSSVNVDEYGDDQLGDDFWFERFTQSTAAAGRDWDWRKRRARLQRAATLGMALGQSGLASQPGGTLPGNVGLTDVQLQQQQEGAPTPAAQVASPTRKHMPLPTPLITFTEQELKTAPNLKIDTETGRRSLSRGSSEASLSPTAQGPGTPMSPTPSGTGTPLGGIFGAAAAPSADSMNLVMAARVAQRRRASDDANFSQLAAGPQGPKRGVVNKIARRRLSASAAAGIPSSPGPSSLNGNPSTPSVEGGSLFRSYSASSPLAESSSGFEYSGGSSSASVEAVSKPSASLPSSLSVPGRLSSLGGNVGKVSLTHLRAGFRRDSGGNEFLPDSSGIELVPNSPELRDEEPGNVAAYLDGAASSEGPRSSADAYSFASHSAEDREPQSPTSQRSASASSHSAGWQVTPETPIKTDTRPRKAQPPIFRGGSAFGKQTSSPPSTTTYHHHDDIEELRNDSAERDSISRGSNSSDSLRRKMRARSATESSPSFGDAVQHSGAITARKDGLAALSAGLPTSSPPAVRAKARNGSRSSIMRSASGAHVDLDRTARRRAPMRQGSDTSSITGSTGSRSGSVRYSGSPQRTRKDSSAGAVDLHMQPEPAPRGMAQRARSASLSSNASSSLTSRDGSRTASRSNSFREGGAAGAGMLGLSMTSSGAAA</sequence>
<feature type="compositionally biased region" description="Polar residues" evidence="1">
    <location>
        <begin position="221"/>
        <end position="233"/>
    </location>
</feature>
<comment type="caution">
    <text evidence="3">The sequence shown here is derived from an EMBL/GenBank/DDBJ whole genome shotgun (WGS) entry which is preliminary data.</text>
</comment>
<feature type="compositionally biased region" description="Polar residues" evidence="1">
    <location>
        <begin position="279"/>
        <end position="295"/>
    </location>
</feature>
<proteinExistence type="predicted"/>
<evidence type="ECO:0000313" key="3">
    <source>
        <dbReference type="EMBL" id="TKY84727.1"/>
    </source>
</evidence>
<feature type="region of interest" description="Disordered" evidence="1">
    <location>
        <begin position="159"/>
        <end position="330"/>
    </location>
</feature>
<keyword evidence="4" id="KW-1185">Reference proteome</keyword>
<feature type="transmembrane region" description="Helical" evidence="2">
    <location>
        <begin position="67"/>
        <end position="86"/>
    </location>
</feature>
<feature type="region of interest" description="Disordered" evidence="1">
    <location>
        <begin position="428"/>
        <end position="456"/>
    </location>
</feature>
<feature type="region of interest" description="Disordered" evidence="1">
    <location>
        <begin position="574"/>
        <end position="593"/>
    </location>
</feature>
<dbReference type="AlphaFoldDB" id="A0A4U7KLV6"/>
<feature type="compositionally biased region" description="Pro residues" evidence="1">
    <location>
        <begin position="436"/>
        <end position="449"/>
    </location>
</feature>
<reference evidence="3 4" key="1">
    <citation type="submission" date="2019-05" db="EMBL/GenBank/DDBJ databases">
        <title>Sporisorium graminicola CBS 10092 draft sequencing and annotation.</title>
        <authorList>
            <person name="Solano-Gonzalez S."/>
            <person name="Caddick M.X."/>
            <person name="Darby A."/>
        </authorList>
    </citation>
    <scope>NUCLEOTIDE SEQUENCE [LARGE SCALE GENOMIC DNA]</scope>
    <source>
        <strain evidence="3 4">CBS 10092</strain>
    </source>
</reference>
<dbReference type="EMBL" id="SRRM01000021">
    <property type="protein sequence ID" value="TKY84727.1"/>
    <property type="molecule type" value="Genomic_DNA"/>
</dbReference>
<feature type="compositionally biased region" description="Low complexity" evidence="1">
    <location>
        <begin position="718"/>
        <end position="740"/>
    </location>
</feature>
<keyword evidence="2" id="KW-0472">Membrane</keyword>
<feature type="region of interest" description="Disordered" evidence="1">
    <location>
        <begin position="814"/>
        <end position="990"/>
    </location>
</feature>
<feature type="compositionally biased region" description="Low complexity" evidence="1">
    <location>
        <begin position="192"/>
        <end position="215"/>
    </location>
</feature>
<keyword evidence="2" id="KW-0812">Transmembrane</keyword>
<dbReference type="RefSeq" id="XP_029736712.1">
    <property type="nucleotide sequence ID" value="XM_029886399.1"/>
</dbReference>
<feature type="region of interest" description="Disordered" evidence="1">
    <location>
        <begin position="718"/>
        <end position="746"/>
    </location>
</feature>
<feature type="compositionally biased region" description="Polar residues" evidence="1">
    <location>
        <begin position="246"/>
        <end position="260"/>
    </location>
</feature>
<gene>
    <name evidence="3" type="ORF">EX895_005807</name>
</gene>
<dbReference type="OrthoDB" id="3358698at2759"/>
<evidence type="ECO:0000313" key="4">
    <source>
        <dbReference type="Proteomes" id="UP000306050"/>
    </source>
</evidence>
<dbReference type="KEGG" id="sgra:EX895_005807"/>
<name>A0A4U7KLV6_9BASI</name>
<accession>A0A4U7KLV6</accession>